<organism evidence="1 2">
    <name type="scientific">Salmonirosea aquatica</name>
    <dbReference type="NCBI Taxonomy" id="2654236"/>
    <lineage>
        <taxon>Bacteria</taxon>
        <taxon>Pseudomonadati</taxon>
        <taxon>Bacteroidota</taxon>
        <taxon>Cytophagia</taxon>
        <taxon>Cytophagales</taxon>
        <taxon>Spirosomataceae</taxon>
        <taxon>Salmonirosea</taxon>
    </lineage>
</organism>
<sequence length="420" mass="47063">MRILIRNAFFYVLLLLWELTGCVDAIELDYPGTVDVVVVEGTLTDLAEPQIIRLSRSKSDPLTGRPGFLTISGAKVEVLVDSAEVVEAFETVAGTYRLPADFRGKVGHAYQLRFTLSDGTRYESSQQIMPAVPPIGKVTAEFNPKSISPLLVQGHTAGHDFFLDTQDPADQSNYYRWDWRLWESRRWCRTCEQGAYSIYNVVTTYDEYGGAHYETGDNLFESCFYPPRPRNGLPTPYWVYDYECRTQCWAILWSSELNLFADSYTNGGAITHRKVAQIPFYQRAPALVEIRQLGLTPAAYRFFKDLQDQTQNNGGVADPPPTASVGNVKNAADPREITIGFFTASSVATARYWLDRSDAIGVPPGLFMALMGREPIPEPPPPGFSYIQIVDTKTTSSRPYTAVCVENEKQTAQKPVGWQQ</sequence>
<dbReference type="RefSeq" id="WP_152759838.1">
    <property type="nucleotide sequence ID" value="NZ_WHLY01000002.1"/>
</dbReference>
<dbReference type="Pfam" id="PF14054">
    <property type="entry name" value="DUF4249"/>
    <property type="match status" value="1"/>
</dbReference>
<evidence type="ECO:0000313" key="1">
    <source>
        <dbReference type="EMBL" id="MPR33999.1"/>
    </source>
</evidence>
<dbReference type="Proteomes" id="UP000479293">
    <property type="component" value="Unassembled WGS sequence"/>
</dbReference>
<proteinExistence type="predicted"/>
<keyword evidence="2" id="KW-1185">Reference proteome</keyword>
<name>A0A7C9BQT6_9BACT</name>
<gene>
    <name evidence="1" type="ORF">GBK04_11625</name>
</gene>
<evidence type="ECO:0000313" key="2">
    <source>
        <dbReference type="Proteomes" id="UP000479293"/>
    </source>
</evidence>
<accession>A0A7C9BQT6</accession>
<protein>
    <submittedName>
        <fullName evidence="1">DUF4249 family protein</fullName>
    </submittedName>
</protein>
<dbReference type="AlphaFoldDB" id="A0A7C9BQT6"/>
<dbReference type="EMBL" id="WHLY01000002">
    <property type="protein sequence ID" value="MPR33999.1"/>
    <property type="molecule type" value="Genomic_DNA"/>
</dbReference>
<dbReference type="InterPro" id="IPR025345">
    <property type="entry name" value="DUF4249"/>
</dbReference>
<reference evidence="1 2" key="1">
    <citation type="submission" date="2019-10" db="EMBL/GenBank/DDBJ databases">
        <title>Draft Genome Sequence of Cytophagaceae sp. SJW1-29.</title>
        <authorList>
            <person name="Choi A."/>
        </authorList>
    </citation>
    <scope>NUCLEOTIDE SEQUENCE [LARGE SCALE GENOMIC DNA]</scope>
    <source>
        <strain evidence="1 2">SJW1-29</strain>
    </source>
</reference>
<comment type="caution">
    <text evidence="1">The sequence shown here is derived from an EMBL/GenBank/DDBJ whole genome shotgun (WGS) entry which is preliminary data.</text>
</comment>